<dbReference type="Proteomes" id="UP000887565">
    <property type="component" value="Unplaced"/>
</dbReference>
<accession>A0A915HTH5</accession>
<evidence type="ECO:0000313" key="2">
    <source>
        <dbReference type="WBParaSite" id="nRc.2.0.1.t05064-RA"/>
    </source>
</evidence>
<dbReference type="AlphaFoldDB" id="A0A915HTH5"/>
<proteinExistence type="predicted"/>
<keyword evidence="1" id="KW-1185">Reference proteome</keyword>
<protein>
    <submittedName>
        <fullName evidence="2">Uncharacterized protein</fullName>
    </submittedName>
</protein>
<reference evidence="2" key="1">
    <citation type="submission" date="2022-11" db="UniProtKB">
        <authorList>
            <consortium name="WormBaseParasite"/>
        </authorList>
    </citation>
    <scope>IDENTIFICATION</scope>
</reference>
<sequence>MFKGLKDIYIQKNTIDGDSSSLRVFAIFNDLIVQHEIQGELAKWGPEEKMMTKQEYSLLKDLIKDKHGLAIDEMGIKYKQYGADYQKNHIAVAAVATHGNGRQIIEPYSSKKVVRHCEGLQRRRKRVSAPSIICPRRKKSQPEDKRTTYQELETRFAKKHPRFHRRVEKIYKIATRIQTSIIGGSMLSHLLQGDFKAFGIDVAFLGAAVASPYAAERIAKWAYQLHQEIKNNDTVSAAITGASLAIDIIGCGFEAAAAVGLLAISPIIVKRRIGLCWLQLPEWMVKLVKMDERLDVIEEDEEEEKVWAEYRKQMDLLEDLLPLRP</sequence>
<name>A0A915HTH5_ROMCU</name>
<dbReference type="WBParaSite" id="nRc.2.0.1.t05064-RA">
    <property type="protein sequence ID" value="nRc.2.0.1.t05064-RA"/>
    <property type="gene ID" value="nRc.2.0.1.g05064"/>
</dbReference>
<organism evidence="1 2">
    <name type="scientific">Romanomermis culicivorax</name>
    <name type="common">Nematode worm</name>
    <dbReference type="NCBI Taxonomy" id="13658"/>
    <lineage>
        <taxon>Eukaryota</taxon>
        <taxon>Metazoa</taxon>
        <taxon>Ecdysozoa</taxon>
        <taxon>Nematoda</taxon>
        <taxon>Enoplea</taxon>
        <taxon>Dorylaimia</taxon>
        <taxon>Mermithida</taxon>
        <taxon>Mermithoidea</taxon>
        <taxon>Mermithidae</taxon>
        <taxon>Romanomermis</taxon>
    </lineage>
</organism>
<evidence type="ECO:0000313" key="1">
    <source>
        <dbReference type="Proteomes" id="UP000887565"/>
    </source>
</evidence>